<comment type="similarity">
    <text evidence="1">Belongs to the short-chain dehydrogenases/reductases (SDR) family.</text>
</comment>
<reference evidence="4" key="1">
    <citation type="submission" date="2023-01" db="EMBL/GenBank/DDBJ databases">
        <authorList>
            <person name="Piombo E."/>
        </authorList>
    </citation>
    <scope>NUCLEOTIDE SEQUENCE</scope>
</reference>
<evidence type="ECO:0000313" key="4">
    <source>
        <dbReference type="EMBL" id="CAI6088210.1"/>
    </source>
</evidence>
<dbReference type="InterPro" id="IPR002347">
    <property type="entry name" value="SDR_fam"/>
</dbReference>
<dbReference type="Pfam" id="PF13561">
    <property type="entry name" value="adh_short_C2"/>
    <property type="match status" value="1"/>
</dbReference>
<protein>
    <submittedName>
        <fullName evidence="4">Uncharacterized protein</fullName>
    </submittedName>
</protein>
<evidence type="ECO:0000256" key="2">
    <source>
        <dbReference type="ARBA" id="ARBA00022857"/>
    </source>
</evidence>
<evidence type="ECO:0000256" key="3">
    <source>
        <dbReference type="ARBA" id="ARBA00023002"/>
    </source>
</evidence>
<dbReference type="PRINTS" id="PR00081">
    <property type="entry name" value="GDHRDH"/>
</dbReference>
<dbReference type="PRINTS" id="PR00080">
    <property type="entry name" value="SDRFAMILY"/>
</dbReference>
<name>A0AA35M0F6_9HYPO</name>
<evidence type="ECO:0000256" key="1">
    <source>
        <dbReference type="ARBA" id="ARBA00006484"/>
    </source>
</evidence>
<organism evidence="4 5">
    <name type="scientific">Clonostachys chloroleuca</name>
    <dbReference type="NCBI Taxonomy" id="1926264"/>
    <lineage>
        <taxon>Eukaryota</taxon>
        <taxon>Fungi</taxon>
        <taxon>Dikarya</taxon>
        <taxon>Ascomycota</taxon>
        <taxon>Pezizomycotina</taxon>
        <taxon>Sordariomycetes</taxon>
        <taxon>Hypocreomycetidae</taxon>
        <taxon>Hypocreales</taxon>
        <taxon>Bionectriaceae</taxon>
        <taxon>Clonostachys</taxon>
    </lineage>
</organism>
<dbReference type="EMBL" id="CABFNP030000823">
    <property type="protein sequence ID" value="CAI6088210.1"/>
    <property type="molecule type" value="Genomic_DNA"/>
</dbReference>
<dbReference type="GO" id="GO:0016616">
    <property type="term" value="F:oxidoreductase activity, acting on the CH-OH group of donors, NAD or NADP as acceptor"/>
    <property type="evidence" value="ECO:0007669"/>
    <property type="project" value="UniProtKB-ARBA"/>
</dbReference>
<comment type="caution">
    <text evidence="4">The sequence shown here is derived from an EMBL/GenBank/DDBJ whole genome shotgun (WGS) entry which is preliminary data.</text>
</comment>
<keyword evidence="5" id="KW-1185">Reference proteome</keyword>
<sequence length="287" mass="30852">MSLEAPENKPVLEALSLKGRTVLVTGQYPIPTLAHLKTEIANLSAYGVGGSRGIGLEVSRGMAEAGANVAIAYRSSSKAGNEAAAELREKHGVKAIGYQADVSDPAANDDLVAKVVKDFGRLDVTVINAGISDCFDVIDSTPAKYREQLAVNLDGAFYSAQAAAKEFKKQGFGNIIFTTSISAVIVNRPQNQSVYNASKAGLLHLAKSLSIEWIDYCRINCISPGYIATEMVQYDPEEWKRQWLAETPNRRFGQPYELKGAYVFCASDASSFMTGGHIVIDGGYTVA</sequence>
<dbReference type="AlphaFoldDB" id="A0AA35M0F6"/>
<proteinExistence type="inferred from homology"/>
<dbReference type="PANTHER" id="PTHR43008">
    <property type="entry name" value="BENZIL REDUCTASE"/>
    <property type="match status" value="1"/>
</dbReference>
<dbReference type="InterPro" id="IPR036291">
    <property type="entry name" value="NAD(P)-bd_dom_sf"/>
</dbReference>
<dbReference type="GO" id="GO:0050664">
    <property type="term" value="F:oxidoreductase activity, acting on NAD(P)H, oxygen as acceptor"/>
    <property type="evidence" value="ECO:0007669"/>
    <property type="project" value="TreeGrafter"/>
</dbReference>
<accession>A0AA35M0F6</accession>
<dbReference type="InterPro" id="IPR020904">
    <property type="entry name" value="Sc_DH/Rdtase_CS"/>
</dbReference>
<dbReference type="Proteomes" id="UP001160390">
    <property type="component" value="Unassembled WGS sequence"/>
</dbReference>
<keyword evidence="2" id="KW-0521">NADP</keyword>
<gene>
    <name evidence="4" type="ORF">CCHLO57077_00010677</name>
</gene>
<evidence type="ECO:0000313" key="5">
    <source>
        <dbReference type="Proteomes" id="UP001160390"/>
    </source>
</evidence>
<dbReference type="SUPFAM" id="SSF51735">
    <property type="entry name" value="NAD(P)-binding Rossmann-fold domains"/>
    <property type="match status" value="1"/>
</dbReference>
<dbReference type="FunFam" id="3.40.50.720:FF:000084">
    <property type="entry name" value="Short-chain dehydrogenase reductase"/>
    <property type="match status" value="1"/>
</dbReference>
<keyword evidence="3" id="KW-0560">Oxidoreductase</keyword>
<dbReference type="PANTHER" id="PTHR43008:SF12">
    <property type="entry name" value="OXIDOREDUCTASE, SHORT CHAIN DEHYDROGENASE_REDUCTASE FAMILY (AFU_ORTHOLOGUE AFUA_6G13830)"/>
    <property type="match status" value="1"/>
</dbReference>
<dbReference type="Gene3D" id="3.40.50.720">
    <property type="entry name" value="NAD(P)-binding Rossmann-like Domain"/>
    <property type="match status" value="1"/>
</dbReference>
<dbReference type="PROSITE" id="PS00061">
    <property type="entry name" value="ADH_SHORT"/>
    <property type="match status" value="1"/>
</dbReference>